<name>A0A564YQ85_HYMDI</name>
<dbReference type="AlphaFoldDB" id="A0A564YQ85"/>
<evidence type="ECO:0000259" key="8">
    <source>
        <dbReference type="PROSITE" id="PS50214"/>
    </source>
</evidence>
<feature type="region of interest" description="Disordered" evidence="5">
    <location>
        <begin position="986"/>
        <end position="1024"/>
    </location>
</feature>
<evidence type="ECO:0000259" key="9">
    <source>
        <dbReference type="PROSITE" id="PS50215"/>
    </source>
</evidence>
<dbReference type="PANTHER" id="PTHR45702:SF2">
    <property type="entry name" value="KUZBANIAN, ISOFORM A"/>
    <property type="match status" value="1"/>
</dbReference>
<keyword evidence="7" id="KW-0732">Signal</keyword>
<dbReference type="Proteomes" id="UP000321570">
    <property type="component" value="Unassembled WGS sequence"/>
</dbReference>
<protein>
    <recommendedName>
        <fullName evidence="2">ADAM10 endopeptidase</fullName>
        <ecNumber evidence="2">3.4.24.81</ecNumber>
    </recommendedName>
</protein>
<proteinExistence type="predicted"/>
<accession>A0A564YQ85</accession>
<dbReference type="Pfam" id="PF21299">
    <property type="entry name" value="ADAM10_Cys-rich"/>
    <property type="match status" value="1"/>
</dbReference>
<dbReference type="GO" id="GO:0004222">
    <property type="term" value="F:metalloendopeptidase activity"/>
    <property type="evidence" value="ECO:0007669"/>
    <property type="project" value="InterPro"/>
</dbReference>
<dbReference type="Pfam" id="PF00200">
    <property type="entry name" value="Disintegrin"/>
    <property type="match status" value="1"/>
</dbReference>
<dbReference type="InterPro" id="IPR051489">
    <property type="entry name" value="ADAM_Metalloproteinase"/>
</dbReference>
<feature type="region of interest" description="Disordered" evidence="5">
    <location>
        <begin position="265"/>
        <end position="294"/>
    </location>
</feature>
<feature type="binding site" evidence="4">
    <location>
        <position position="547"/>
    </location>
    <ligand>
        <name>Zn(2+)</name>
        <dbReference type="ChEBI" id="CHEBI:29105"/>
        <note>catalytic</note>
    </ligand>
</feature>
<dbReference type="SUPFAM" id="SSF57552">
    <property type="entry name" value="Blood coagulation inhibitor (disintegrin)"/>
    <property type="match status" value="1"/>
</dbReference>
<dbReference type="GO" id="GO:0007219">
    <property type="term" value="P:Notch signaling pathway"/>
    <property type="evidence" value="ECO:0007669"/>
    <property type="project" value="TreeGrafter"/>
</dbReference>
<evidence type="ECO:0000256" key="3">
    <source>
        <dbReference type="ARBA" id="ARBA00022685"/>
    </source>
</evidence>
<feature type="transmembrane region" description="Helical" evidence="6">
    <location>
        <begin position="857"/>
        <end position="880"/>
    </location>
</feature>
<dbReference type="GO" id="GO:0005886">
    <property type="term" value="C:plasma membrane"/>
    <property type="evidence" value="ECO:0007669"/>
    <property type="project" value="TreeGrafter"/>
</dbReference>
<comment type="catalytic activity">
    <reaction evidence="1">
        <text>Endopeptidase of broad specificity.</text>
        <dbReference type="EC" id="3.4.24.81"/>
    </reaction>
</comment>
<dbReference type="GO" id="GO:0046872">
    <property type="term" value="F:metal ion binding"/>
    <property type="evidence" value="ECO:0007669"/>
    <property type="project" value="UniProtKB-KW"/>
</dbReference>
<dbReference type="SUPFAM" id="SSF55486">
    <property type="entry name" value="Metalloproteases ('zincins'), catalytic domain"/>
    <property type="match status" value="1"/>
</dbReference>
<evidence type="ECO:0000256" key="1">
    <source>
        <dbReference type="ARBA" id="ARBA00001809"/>
    </source>
</evidence>
<feature type="compositionally biased region" description="Pro residues" evidence="5">
    <location>
        <begin position="898"/>
        <end position="908"/>
    </location>
</feature>
<dbReference type="EMBL" id="CABIJS010000333">
    <property type="protein sequence ID" value="VUZ49385.1"/>
    <property type="molecule type" value="Genomic_DNA"/>
</dbReference>
<gene>
    <name evidence="10" type="ORF">WMSIL1_LOCUS8528</name>
</gene>
<evidence type="ECO:0000256" key="7">
    <source>
        <dbReference type="SAM" id="SignalP"/>
    </source>
</evidence>
<dbReference type="InterPro" id="IPR001590">
    <property type="entry name" value="Peptidase_M12B"/>
</dbReference>
<dbReference type="GO" id="GO:0006509">
    <property type="term" value="P:membrane protein ectodomain proteolysis"/>
    <property type="evidence" value="ECO:0007669"/>
    <property type="project" value="TreeGrafter"/>
</dbReference>
<dbReference type="InterPro" id="IPR036436">
    <property type="entry name" value="Disintegrin_dom_sf"/>
</dbReference>
<feature type="chain" id="PRO_5021988892" description="ADAM10 endopeptidase" evidence="7">
    <location>
        <begin position="22"/>
        <end position="1136"/>
    </location>
</feature>
<evidence type="ECO:0000256" key="5">
    <source>
        <dbReference type="SAM" id="MobiDB-lite"/>
    </source>
</evidence>
<dbReference type="InterPro" id="IPR024079">
    <property type="entry name" value="MetalloPept_cat_dom_sf"/>
</dbReference>
<dbReference type="Pfam" id="PF13574">
    <property type="entry name" value="Reprolysin_2"/>
    <property type="match status" value="1"/>
</dbReference>
<reference evidence="10 11" key="1">
    <citation type="submission" date="2019-07" db="EMBL/GenBank/DDBJ databases">
        <authorList>
            <person name="Jastrzebski P J."/>
            <person name="Paukszto L."/>
            <person name="Jastrzebski P J."/>
        </authorList>
    </citation>
    <scope>NUCLEOTIDE SEQUENCE [LARGE SCALE GENOMIC DNA]</scope>
    <source>
        <strain evidence="10 11">WMS-il1</strain>
    </source>
</reference>
<dbReference type="InterPro" id="IPR001762">
    <property type="entry name" value="Disintegrin_dom"/>
</dbReference>
<dbReference type="SMART" id="SM00050">
    <property type="entry name" value="DISIN"/>
    <property type="match status" value="1"/>
</dbReference>
<dbReference type="EC" id="3.4.24.81" evidence="2"/>
<organism evidence="10 11">
    <name type="scientific">Hymenolepis diminuta</name>
    <name type="common">Rat tapeworm</name>
    <dbReference type="NCBI Taxonomy" id="6216"/>
    <lineage>
        <taxon>Eukaryota</taxon>
        <taxon>Metazoa</taxon>
        <taxon>Spiralia</taxon>
        <taxon>Lophotrochozoa</taxon>
        <taxon>Platyhelminthes</taxon>
        <taxon>Cestoda</taxon>
        <taxon>Eucestoda</taxon>
        <taxon>Cyclophyllidea</taxon>
        <taxon>Hymenolepididae</taxon>
        <taxon>Hymenolepis</taxon>
    </lineage>
</organism>
<sequence length="1136" mass="125586">MNVQETLCLLIAISSLAFSEGHHIFPIGEYEALDYPTLKPPPPSSRFKRSLDQNPISFSFIAFGQNFSLALFRDEGVISPTATISVGGQKIPLSSDDNHAYPVRGYIKSHPKSLVYGSVLSGIFRGTIAFNANSLGLFVESPLTIVDVYFVEPAGNYLPNPTFHSVIYRANGTKEDETLVRRKRGIEDEEISEPTFCGHSNPEISQRLREMSQPVLEREPRSVDGIRSQHKEQKQFSNPPIYHPSHPYIHGDRLAAGSRPFFMTGDSATSSLGSGKSGQPENQIRSQSARPYDAGPTSRVCNLYLQSDTFLWDHVIKLPHIRFNRDLAIKEITSIFTQHVQGAQAIYQYTNFKDASGRYSYHGVGFRVDRVLINITEEDCHPLPHNYTPIDSLTNSNRPPPSALPRRTSERLWSFSSQSLLASSLPPLPKLSQGSYRHENPFCSENVDVTNFLNLNSYANHDDFCLAYVFTYRDFAGGTLGLAWVAELGGSGGVCEKHRLMREGSHTVKKSLNTGVVTLLNYGTRVSMKISQLTFAHEMGHNLGAKHDDDFKEETPACLPSVDDPKGNYIMFASATGGDKENNNKFSMCSVNSIARLLHQVLKGESNCFFTSNGSFCGNRLTEEGEQCDCGFTREDCDDVCCYPKDSKEPCKLKKFANAGNTTVKVRCSPTAGKCCTSSCQYRDSKHLCRSAGECHKASYCSGRSAQCPSPENIPDGTPCMNHTRICKSGECLGSICERIPGWTECSLSRGEDITPEMMCYVACRNVRNDTPCISTIQLETDENLRKAYPRLAAELLQQPGGRAVRLQPGTPCDNYRGYCDVFFVCRSVEVEGPLARLHKLLFSPQMLSKVKTWITVHWWAMLLISFGSVASMIIFMRLCSYSTPSSRTYHPQSMRGHPPPFIPPPPLHQSHSSVSATQSPPLSPVDPNSSSSSGNNHQQGQRRGLPPQGNLPREQFAPPFRLKRRRTIDPINGVERHVSELIPASSVPVPYHRSRGGGSGGRGRTKPLPTNSSKVQPKAPARPMSVVVYPQEQALPSQVRDLPSDQTPSQTFSSLQHHHQHQTSASTCNPVSGNKRSHKQRPMSFVLLGPAGRSGDTHDDGNLLLMPPINGSPPPAYSPHSRKNPDSRANHNSNT</sequence>
<comment type="caution">
    <text evidence="4">Lacks conserved residue(s) required for the propagation of feature annotation.</text>
</comment>
<feature type="domain" description="Peptidase M12B" evidence="9">
    <location>
        <begin position="450"/>
        <end position="600"/>
    </location>
</feature>
<keyword evidence="4" id="KW-0479">Metal-binding</keyword>
<feature type="active site" evidence="4">
    <location>
        <position position="538"/>
    </location>
</feature>
<feature type="region of interest" description="Disordered" evidence="5">
    <location>
        <begin position="1040"/>
        <end position="1136"/>
    </location>
</feature>
<dbReference type="InterPro" id="IPR049038">
    <property type="entry name" value="ADAM10_Cys-rich"/>
</dbReference>
<feature type="compositionally biased region" description="Polar residues" evidence="5">
    <location>
        <begin position="910"/>
        <end position="919"/>
    </location>
</feature>
<dbReference type="PANTHER" id="PTHR45702">
    <property type="entry name" value="ADAM10/ADAM17 METALLOPEPTIDASE FAMILY MEMBER"/>
    <property type="match status" value="1"/>
</dbReference>
<keyword evidence="3" id="KW-0165">Cleavage on pair of basic residues</keyword>
<evidence type="ECO:0000256" key="4">
    <source>
        <dbReference type="PROSITE-ProRule" id="PRU00276"/>
    </source>
</evidence>
<dbReference type="Gene3D" id="4.10.70.10">
    <property type="entry name" value="Disintegrin domain"/>
    <property type="match status" value="1"/>
</dbReference>
<keyword evidence="6" id="KW-0472">Membrane</keyword>
<evidence type="ECO:0000313" key="10">
    <source>
        <dbReference type="EMBL" id="VUZ49385.1"/>
    </source>
</evidence>
<keyword evidence="6" id="KW-1133">Transmembrane helix</keyword>
<evidence type="ECO:0000256" key="6">
    <source>
        <dbReference type="SAM" id="Phobius"/>
    </source>
</evidence>
<evidence type="ECO:0000313" key="11">
    <source>
        <dbReference type="Proteomes" id="UP000321570"/>
    </source>
</evidence>
<feature type="region of interest" description="Disordered" evidence="5">
    <location>
        <begin position="888"/>
        <end position="966"/>
    </location>
</feature>
<feature type="domain" description="Disintegrin" evidence="8">
    <location>
        <begin position="614"/>
        <end position="716"/>
    </location>
</feature>
<keyword evidence="4" id="KW-0862">Zinc</keyword>
<dbReference type="PROSITE" id="PS50215">
    <property type="entry name" value="ADAM_MEPRO"/>
    <property type="match status" value="1"/>
</dbReference>
<feature type="binding site" evidence="4">
    <location>
        <position position="537"/>
    </location>
    <ligand>
        <name>Zn(2+)</name>
        <dbReference type="ChEBI" id="CHEBI:29105"/>
        <note>catalytic</note>
    </ligand>
</feature>
<keyword evidence="11" id="KW-1185">Reference proteome</keyword>
<dbReference type="PROSITE" id="PS50214">
    <property type="entry name" value="DISINTEGRIN_2"/>
    <property type="match status" value="1"/>
</dbReference>
<feature type="signal peptide" evidence="7">
    <location>
        <begin position="1"/>
        <end position="21"/>
    </location>
</feature>
<feature type="compositionally biased region" description="Low complexity" evidence="5">
    <location>
        <begin position="926"/>
        <end position="949"/>
    </location>
</feature>
<feature type="compositionally biased region" description="Polar residues" evidence="5">
    <location>
        <begin position="266"/>
        <end position="289"/>
    </location>
</feature>
<dbReference type="Gene3D" id="3.40.390.10">
    <property type="entry name" value="Collagenase (Catalytic Domain)"/>
    <property type="match status" value="1"/>
</dbReference>
<keyword evidence="6" id="KW-0812">Transmembrane</keyword>
<feature type="binding site" evidence="4">
    <location>
        <position position="541"/>
    </location>
    <ligand>
        <name>Zn(2+)</name>
        <dbReference type="ChEBI" id="CHEBI:29105"/>
        <note>catalytic</note>
    </ligand>
</feature>
<evidence type="ECO:0000256" key="2">
    <source>
        <dbReference type="ARBA" id="ARBA00012332"/>
    </source>
</evidence>